<dbReference type="SUPFAM" id="SSF53474">
    <property type="entry name" value="alpha/beta-Hydrolases"/>
    <property type="match status" value="1"/>
</dbReference>
<organism evidence="2 3">
    <name type="scientific">Peteryoungia desertarenae</name>
    <dbReference type="NCBI Taxonomy" id="1813451"/>
    <lineage>
        <taxon>Bacteria</taxon>
        <taxon>Pseudomonadati</taxon>
        <taxon>Pseudomonadota</taxon>
        <taxon>Alphaproteobacteria</taxon>
        <taxon>Hyphomicrobiales</taxon>
        <taxon>Rhizobiaceae</taxon>
        <taxon>Peteryoungia</taxon>
    </lineage>
</organism>
<evidence type="ECO:0000256" key="1">
    <source>
        <dbReference type="SAM" id="Phobius"/>
    </source>
</evidence>
<feature type="transmembrane region" description="Helical" evidence="1">
    <location>
        <begin position="150"/>
        <end position="169"/>
    </location>
</feature>
<sequence>MKPISTRLVIHFPGFEPLSATQHRDRYERAAAQAARAWGIDWVVSPLTTTGGVSEFSVDTSFDGAGTHSEIVVMDHNDIISTLQSEHLLRRLAKGFVAGAVVIREGGAHRFLRHAWRFGLFFLFPFLFILIGMLVAGGIALLPAMLAASAWWYGLSLPLGLLFFFKLFLPMSDRFHVLHLFADWRMAVAVAHDNAQISQWIDQRAAQVIAKLVTDKSDELLVTSHSMGASLAISVMARVLELRPDLFSSRKLVFVTLGGAALQCGLLSSAKTLRARVGHLARHPATHWTDIQCLTDPIHLYKCDTVELSGHADAPRPTILTIRFKHSLSEDRYRKNKRNLLRMHRQYVLGPDKRSDFDFTMLTAGPFAWSASHAQPADVPIAA</sequence>
<name>A0ABX6QRY1_9HYPH</name>
<proteinExistence type="predicted"/>
<evidence type="ECO:0000313" key="2">
    <source>
        <dbReference type="EMBL" id="QLF71426.1"/>
    </source>
</evidence>
<dbReference type="EMBL" id="CP058350">
    <property type="protein sequence ID" value="QLF71426.1"/>
    <property type="molecule type" value="Genomic_DNA"/>
</dbReference>
<keyword evidence="1" id="KW-0812">Transmembrane</keyword>
<feature type="transmembrane region" description="Helical" evidence="1">
    <location>
        <begin position="120"/>
        <end position="144"/>
    </location>
</feature>
<dbReference type="Proteomes" id="UP000308530">
    <property type="component" value="Chromosome"/>
</dbReference>
<evidence type="ECO:0000313" key="3">
    <source>
        <dbReference type="Proteomes" id="UP000308530"/>
    </source>
</evidence>
<reference evidence="2 3" key="1">
    <citation type="submission" date="2020-06" db="EMBL/GenBank/DDBJ databases">
        <title>Genome sequence of Rhizobium sp strain ADMK78.</title>
        <authorList>
            <person name="Rahi P."/>
        </authorList>
    </citation>
    <scope>NUCLEOTIDE SEQUENCE [LARGE SCALE GENOMIC DNA]</scope>
    <source>
        <strain evidence="2 3">ADMK78</strain>
    </source>
</reference>
<gene>
    <name evidence="2" type="ORF">FE840_014630</name>
</gene>
<evidence type="ECO:0008006" key="4">
    <source>
        <dbReference type="Google" id="ProtNLM"/>
    </source>
</evidence>
<keyword evidence="3" id="KW-1185">Reference proteome</keyword>
<keyword evidence="1" id="KW-0472">Membrane</keyword>
<keyword evidence="1" id="KW-1133">Transmembrane helix</keyword>
<protein>
    <recommendedName>
        <fullName evidence="4">Alpha/beta hydrolase</fullName>
    </recommendedName>
</protein>
<dbReference type="InterPro" id="IPR029058">
    <property type="entry name" value="AB_hydrolase_fold"/>
</dbReference>
<accession>A0ABX6QRY1</accession>